<dbReference type="AlphaFoldDB" id="A0A1E8PJ79"/>
<accession>A0A1E8PJ79</accession>
<protein>
    <recommendedName>
        <fullName evidence="1">Bacteriophage Mu Gp45 N-terminal domain-containing protein</fullName>
    </recommendedName>
</protein>
<feature type="domain" description="Bacteriophage Mu Gp45 N-terminal" evidence="1">
    <location>
        <begin position="22"/>
        <end position="88"/>
    </location>
</feature>
<dbReference type="InterPro" id="IPR014462">
    <property type="entry name" value="Phage_Mu_Gp45"/>
</dbReference>
<evidence type="ECO:0000259" key="1">
    <source>
        <dbReference type="Pfam" id="PF06890"/>
    </source>
</evidence>
<dbReference type="EMBL" id="MAQB02000014">
    <property type="protein sequence ID" value="OFJ46392.1"/>
    <property type="molecule type" value="Genomic_DNA"/>
</dbReference>
<gene>
    <name evidence="2" type="ORF">BA896_021795</name>
</gene>
<proteinExistence type="predicted"/>
<dbReference type="PIRSF" id="PIRSF012337">
    <property type="entry name" value="gp45"/>
    <property type="match status" value="1"/>
</dbReference>
<dbReference type="Pfam" id="PF06890">
    <property type="entry name" value="Phage_Mu_Gp45"/>
    <property type="match status" value="1"/>
</dbReference>
<dbReference type="Proteomes" id="UP000092634">
    <property type="component" value="Unassembled WGS sequence"/>
</dbReference>
<comment type="caution">
    <text evidence="2">The sequence shown here is derived from an EMBL/GenBank/DDBJ whole genome shotgun (WGS) entry which is preliminary data.</text>
</comment>
<dbReference type="NCBIfam" id="TIGR01644">
    <property type="entry name" value="phage_P2_V"/>
    <property type="match status" value="1"/>
</dbReference>
<organism evidence="2 3">
    <name type="scientific">Janthinobacterium lividum</name>
    <dbReference type="NCBI Taxonomy" id="29581"/>
    <lineage>
        <taxon>Bacteria</taxon>
        <taxon>Pseudomonadati</taxon>
        <taxon>Pseudomonadota</taxon>
        <taxon>Betaproteobacteria</taxon>
        <taxon>Burkholderiales</taxon>
        <taxon>Oxalobacteraceae</taxon>
        <taxon>Janthinobacterium</taxon>
    </lineage>
</organism>
<dbReference type="InterPro" id="IPR013046">
    <property type="entry name" value="GpV/Gp45"/>
</dbReference>
<evidence type="ECO:0000313" key="3">
    <source>
        <dbReference type="Proteomes" id="UP000092634"/>
    </source>
</evidence>
<sequence length="208" mass="21068">MDPKQIKGMIASALGSVRQALRGKLTRANGAKQVILLQMEGAAGEVFNAAELFQQPGLRSIPLAGMQPIIVPLNGNSANGVVVAMSNGALFVSNLQPGEVALFNENDGVANSIVLRNGKVVEIRCATLNITATAGVNIDTPTVTMTHNLAVAVNTTTASLNTTATSAGAAHFAGTVTSDGDVLAGSISLTNHRTTGVQPGSGVSGLPL</sequence>
<reference evidence="2 3" key="1">
    <citation type="submission" date="2016-10" db="EMBL/GenBank/DDBJ databases">
        <title>Updated version of Genome Assembly of Janthinobacterium lividum ERGS5:01.</title>
        <authorList>
            <person name="Kumar R."/>
            <person name="Acharya V."/>
            <person name="Singh D."/>
        </authorList>
    </citation>
    <scope>NUCLEOTIDE SEQUENCE [LARGE SCALE GENOMIC DNA]</scope>
    <source>
        <strain evidence="2 3">ERGS5:01</strain>
    </source>
</reference>
<name>A0A1E8PJ79_9BURK</name>
<dbReference type="InterPro" id="IPR053861">
    <property type="entry name" value="Phage_Mu_Gp45_N"/>
</dbReference>
<evidence type="ECO:0000313" key="2">
    <source>
        <dbReference type="EMBL" id="OFJ46392.1"/>
    </source>
</evidence>